<feature type="domain" description="SMODS-associated and fused to various effectors" evidence="2">
    <location>
        <begin position="160"/>
        <end position="348"/>
    </location>
</feature>
<evidence type="ECO:0000313" key="4">
    <source>
        <dbReference type="Proteomes" id="UP001597452"/>
    </source>
</evidence>
<keyword evidence="1" id="KW-0812">Transmembrane</keyword>
<dbReference type="Proteomes" id="UP001597452">
    <property type="component" value="Unassembled WGS sequence"/>
</dbReference>
<proteinExistence type="predicted"/>
<accession>A0ABW5Q810</accession>
<dbReference type="EMBL" id="JBHUMZ010000013">
    <property type="protein sequence ID" value="MFD2638108.1"/>
    <property type="molecule type" value="Genomic_DNA"/>
</dbReference>
<feature type="transmembrane region" description="Helical" evidence="1">
    <location>
        <begin position="20"/>
        <end position="41"/>
    </location>
</feature>
<feature type="transmembrane region" description="Helical" evidence="1">
    <location>
        <begin position="169"/>
        <end position="188"/>
    </location>
</feature>
<organism evidence="3 4">
    <name type="scientific">Piscibacillus salipiscarius</name>
    <dbReference type="NCBI Taxonomy" id="299480"/>
    <lineage>
        <taxon>Bacteria</taxon>
        <taxon>Bacillati</taxon>
        <taxon>Bacillota</taxon>
        <taxon>Bacilli</taxon>
        <taxon>Bacillales</taxon>
        <taxon>Bacillaceae</taxon>
        <taxon>Piscibacillus</taxon>
    </lineage>
</organism>
<evidence type="ECO:0000259" key="2">
    <source>
        <dbReference type="Pfam" id="PF18145"/>
    </source>
</evidence>
<keyword evidence="1" id="KW-1133">Transmembrane helix</keyword>
<comment type="caution">
    <text evidence="3">The sequence shown here is derived from an EMBL/GenBank/DDBJ whole genome shotgun (WGS) entry which is preliminary data.</text>
</comment>
<dbReference type="InterPro" id="IPR040836">
    <property type="entry name" value="SAVED"/>
</dbReference>
<sequence length="372" mass="43322">MNKIFALIKSVFKGMFEKKVTMLLLSTGLLIISSGFTQNWWLNPFISIINDVFNLKIELPGGTIHYGYLITTVIVGGCLTASAFWFYFKTRDKVKKQNMLQIRHSSIESVSYLNIGKELTNYNIEVYQLNQTEELKIIDKHNLQHALREQQKITQRLLNRFEGSDDSELAYLGLAHIPLVFLIGYQLADKSNILFFEWNQVKLAWEKIEDRKGGYPALLIEKNEISQSLGETREVIIKIGITYPIEDSDLRGLGLEDLNSFYLYIDHPHRNAIISNEQLRDYKDKFRRLLDEINQKFPQLNRIHLFYSGQTSLAFLLGSAISPRMDAEIKVYNYVRKSFPKYNWVITLKKIEEPIEIKVLKEDLNEDVRPSK</sequence>
<name>A0ABW5Q810_9BACI</name>
<dbReference type="NCBIfam" id="NF033611">
    <property type="entry name" value="SAVED"/>
    <property type="match status" value="1"/>
</dbReference>
<reference evidence="4" key="1">
    <citation type="journal article" date="2019" name="Int. J. Syst. Evol. Microbiol.">
        <title>The Global Catalogue of Microorganisms (GCM) 10K type strain sequencing project: providing services to taxonomists for standard genome sequencing and annotation.</title>
        <authorList>
            <consortium name="The Broad Institute Genomics Platform"/>
            <consortium name="The Broad Institute Genome Sequencing Center for Infectious Disease"/>
            <person name="Wu L."/>
            <person name="Ma J."/>
        </authorList>
    </citation>
    <scope>NUCLEOTIDE SEQUENCE [LARGE SCALE GENOMIC DNA]</scope>
    <source>
        <strain evidence="4">TISTR 1571</strain>
    </source>
</reference>
<dbReference type="RefSeq" id="WP_377327692.1">
    <property type="nucleotide sequence ID" value="NZ_JBHUMZ010000013.1"/>
</dbReference>
<evidence type="ECO:0000313" key="3">
    <source>
        <dbReference type="EMBL" id="MFD2638108.1"/>
    </source>
</evidence>
<feature type="transmembrane region" description="Helical" evidence="1">
    <location>
        <begin position="66"/>
        <end position="88"/>
    </location>
</feature>
<dbReference type="Pfam" id="PF18145">
    <property type="entry name" value="SAVED"/>
    <property type="match status" value="1"/>
</dbReference>
<protein>
    <submittedName>
        <fullName evidence="3">SAVED domain-containing protein</fullName>
    </submittedName>
</protein>
<evidence type="ECO:0000256" key="1">
    <source>
        <dbReference type="SAM" id="Phobius"/>
    </source>
</evidence>
<gene>
    <name evidence="3" type="ORF">ACFSW4_04405</name>
</gene>
<keyword evidence="4" id="KW-1185">Reference proteome</keyword>
<keyword evidence="1" id="KW-0472">Membrane</keyword>